<dbReference type="EMBL" id="CAWUPB010000851">
    <property type="protein sequence ID" value="CAK7326630.1"/>
    <property type="molecule type" value="Genomic_DNA"/>
</dbReference>
<gene>
    <name evidence="2" type="ORF">DCAF_LOCUS4333</name>
</gene>
<feature type="compositionally biased region" description="Basic and acidic residues" evidence="1">
    <location>
        <begin position="1"/>
        <end position="46"/>
    </location>
</feature>
<sequence>MEIVRLDDGSEGGERGREENIIEEKNIEPMREEEKVREREKPEERVCGPSGHVVFPAAELLTSNHNINPPTYRTESISSAGRGQKDLR</sequence>
<protein>
    <submittedName>
        <fullName evidence="2">Uncharacterized protein</fullName>
    </submittedName>
</protein>
<dbReference type="AlphaFoldDB" id="A0AAV1R0U8"/>
<reference evidence="2 3" key="1">
    <citation type="submission" date="2024-01" db="EMBL/GenBank/DDBJ databases">
        <authorList>
            <person name="Waweru B."/>
        </authorList>
    </citation>
    <scope>NUCLEOTIDE SEQUENCE [LARGE SCALE GENOMIC DNA]</scope>
</reference>
<accession>A0AAV1R0U8</accession>
<dbReference type="Proteomes" id="UP001314170">
    <property type="component" value="Unassembled WGS sequence"/>
</dbReference>
<evidence type="ECO:0000313" key="2">
    <source>
        <dbReference type="EMBL" id="CAK7326630.1"/>
    </source>
</evidence>
<comment type="caution">
    <text evidence="2">The sequence shown here is derived from an EMBL/GenBank/DDBJ whole genome shotgun (WGS) entry which is preliminary data.</text>
</comment>
<feature type="region of interest" description="Disordered" evidence="1">
    <location>
        <begin position="1"/>
        <end position="88"/>
    </location>
</feature>
<proteinExistence type="predicted"/>
<evidence type="ECO:0000256" key="1">
    <source>
        <dbReference type="SAM" id="MobiDB-lite"/>
    </source>
</evidence>
<keyword evidence="3" id="KW-1185">Reference proteome</keyword>
<feature type="compositionally biased region" description="Polar residues" evidence="1">
    <location>
        <begin position="61"/>
        <end position="81"/>
    </location>
</feature>
<name>A0AAV1R0U8_9ROSI</name>
<organism evidence="2 3">
    <name type="scientific">Dovyalis caffra</name>
    <dbReference type="NCBI Taxonomy" id="77055"/>
    <lineage>
        <taxon>Eukaryota</taxon>
        <taxon>Viridiplantae</taxon>
        <taxon>Streptophyta</taxon>
        <taxon>Embryophyta</taxon>
        <taxon>Tracheophyta</taxon>
        <taxon>Spermatophyta</taxon>
        <taxon>Magnoliopsida</taxon>
        <taxon>eudicotyledons</taxon>
        <taxon>Gunneridae</taxon>
        <taxon>Pentapetalae</taxon>
        <taxon>rosids</taxon>
        <taxon>fabids</taxon>
        <taxon>Malpighiales</taxon>
        <taxon>Salicaceae</taxon>
        <taxon>Flacourtieae</taxon>
        <taxon>Dovyalis</taxon>
    </lineage>
</organism>
<evidence type="ECO:0000313" key="3">
    <source>
        <dbReference type="Proteomes" id="UP001314170"/>
    </source>
</evidence>